<dbReference type="Proteomes" id="UP000474159">
    <property type="component" value="Unassembled WGS sequence"/>
</dbReference>
<feature type="domain" description="Tc toxin complex TcA C-terminal TcB-binding" evidence="1">
    <location>
        <begin position="277"/>
        <end position="564"/>
    </location>
</feature>
<keyword evidence="3" id="KW-1185">Reference proteome</keyword>
<proteinExistence type="predicted"/>
<evidence type="ECO:0000313" key="3">
    <source>
        <dbReference type="Proteomes" id="UP000474159"/>
    </source>
</evidence>
<sequence length="751" mass="81126">MPTSAASFLFCIPADPTIGTLRAHAELGLRKLRSGRNIAGVQRVVPAYAAPTDTTTGMPIVVNGQISIPGAAAVPPTAYRYAVLIARARELAQQAVQVEQLFLSASEKRDDASYSLKKARQELALKQAQVGLQTLRVSEANDAIALAQLQQQRAEIQQKTLQDWIDRGLNEYETAMLQNYSKAAGAKRDLQNAQAIASVAKAGIEAAGAGLSGAAAAAAALAVVAQQTMSANSYGSSLIAAEEASQTATLNATHARRVEDWKLQSRLAAQDTQIGKQQVMLAQDQLAITQQEKSIAETDTSQARDTIEFLAERFTGYDLFDWMSRVLSGVYRTTLQTATATARVAQAQLAFQRQQTVPDVIKSDYWTSPSANPLASGGGADRQGLTGAERLMADILQLDQYAFDTDQRKLAITKTISLAQTYPADFYRMRETGIMVFSTPMSMFDHDFPGHYLRLIRRVRVSVIALVPPTEGIRATLANTGISRAVIGPEVFQTTVIRRPPETIALSVPIGGSGVFESDDQAEMYLPFEGGGVDGTWEFRMLKAANRIDPKVVSDVLVTYDYSALNSFDYAQSVIRDFKPTVEAERAFSLRNDFPDAWYNLHNAELLDEAERMIVQIKLARTDFPSNFEAITIRSVALHIARADRFEDEMTVKSLRLGDAGGATVAGGAARTIDGTISTQRGNGSPWLPLIGAGAGSGGRAPFGVWEINLKNANAADALKLADGLKSGAIDDILFVIGYAARTPPWPKLSA</sequence>
<dbReference type="OrthoDB" id="9781691at2"/>
<dbReference type="Pfam" id="PF18276">
    <property type="entry name" value="TcA_TcB_BD"/>
    <property type="match status" value="1"/>
</dbReference>
<evidence type="ECO:0000259" key="1">
    <source>
        <dbReference type="Pfam" id="PF18276"/>
    </source>
</evidence>
<name>A0A6L3SNW9_9HYPH</name>
<accession>A0A6L3SNW9</accession>
<protein>
    <recommendedName>
        <fullName evidence="1">Tc toxin complex TcA C-terminal TcB-binding domain-containing protein</fullName>
    </recommendedName>
</protein>
<dbReference type="RefSeq" id="WP_151005382.1">
    <property type="nucleotide sequence ID" value="NZ_BPQY01000034.1"/>
</dbReference>
<evidence type="ECO:0000313" key="2">
    <source>
        <dbReference type="EMBL" id="KAB1070249.1"/>
    </source>
</evidence>
<reference evidence="2 3" key="1">
    <citation type="submission" date="2019-09" db="EMBL/GenBank/DDBJ databases">
        <title>YIM 48816 draft genome.</title>
        <authorList>
            <person name="Jiang L."/>
        </authorList>
    </citation>
    <scope>NUCLEOTIDE SEQUENCE [LARGE SCALE GENOMIC DNA]</scope>
    <source>
        <strain evidence="2 3">YIM 48816</strain>
    </source>
</reference>
<gene>
    <name evidence="2" type="ORF">F6X53_30325</name>
</gene>
<comment type="caution">
    <text evidence="2">The sequence shown here is derived from an EMBL/GenBank/DDBJ whole genome shotgun (WGS) entry which is preliminary data.</text>
</comment>
<dbReference type="InterPro" id="IPR040840">
    <property type="entry name" value="TcA_TcB_BD"/>
</dbReference>
<organism evidence="2 3">
    <name type="scientific">Methylobacterium soli</name>
    <dbReference type="NCBI Taxonomy" id="553447"/>
    <lineage>
        <taxon>Bacteria</taxon>
        <taxon>Pseudomonadati</taxon>
        <taxon>Pseudomonadota</taxon>
        <taxon>Alphaproteobacteria</taxon>
        <taxon>Hyphomicrobiales</taxon>
        <taxon>Methylobacteriaceae</taxon>
        <taxon>Methylobacterium</taxon>
    </lineage>
</organism>
<dbReference type="AlphaFoldDB" id="A0A6L3SNW9"/>
<dbReference type="EMBL" id="VZZK01000066">
    <property type="protein sequence ID" value="KAB1070249.1"/>
    <property type="molecule type" value="Genomic_DNA"/>
</dbReference>